<sequence length="305" mass="34908">MSFIDIAKSGSTKEWELYQAEGNDPNEWDQYGTTPLTWIVKMDALELFQFAIKQGADPFFPYRTGGSVFFDLLSQNKTKFLESMVSLKEIWKSSKHLLSKNKEGNTIFHELIQFSDLDLWKSFEDLIQPSDWEIRNEEGHTLFLEAVATGNMGFLSDALDAHPDFLKQKDKDGKNALHIAAERNISEDVEYLLNIGLPLEEKDLLGNNALFLAASGDGAETIEILLGAGADLLVYGENGESITRMMDREKYSFSMKLWKKELYKRLKEIDFEADKTNLERYLKYLKAEKPLMEAEIAQAKLLDYL</sequence>
<dbReference type="EMBL" id="RQGD01000046">
    <property type="protein sequence ID" value="TGL56381.1"/>
    <property type="molecule type" value="Genomic_DNA"/>
</dbReference>
<keyword evidence="2 3" id="KW-0040">ANK repeat</keyword>
<dbReference type="SMART" id="SM00248">
    <property type="entry name" value="ANK"/>
    <property type="match status" value="4"/>
</dbReference>
<dbReference type="Proteomes" id="UP000297693">
    <property type="component" value="Unassembled WGS sequence"/>
</dbReference>
<feature type="repeat" description="ANK" evidence="3">
    <location>
        <begin position="172"/>
        <end position="204"/>
    </location>
</feature>
<dbReference type="AlphaFoldDB" id="A0A4R9JVN7"/>
<proteinExistence type="predicted"/>
<protein>
    <submittedName>
        <fullName evidence="4">Ankyrin repeat domain-containing protein</fullName>
    </submittedName>
</protein>
<reference evidence="4" key="1">
    <citation type="journal article" date="2019" name="PLoS Negl. Trop. Dis.">
        <title>Revisiting the worldwide diversity of Leptospira species in the environment.</title>
        <authorList>
            <person name="Vincent A.T."/>
            <person name="Schiettekatte O."/>
            <person name="Bourhy P."/>
            <person name="Veyrier F.J."/>
            <person name="Picardeau M."/>
        </authorList>
    </citation>
    <scope>NUCLEOTIDE SEQUENCE [LARGE SCALE GENOMIC DNA]</scope>
    <source>
        <strain evidence="4">201702476</strain>
    </source>
</reference>
<evidence type="ECO:0000256" key="3">
    <source>
        <dbReference type="PROSITE-ProRule" id="PRU00023"/>
    </source>
</evidence>
<dbReference type="RefSeq" id="WP_135625237.1">
    <property type="nucleotide sequence ID" value="NZ_RQGD01000046.1"/>
</dbReference>
<gene>
    <name evidence="4" type="ORF">EHQ58_17290</name>
</gene>
<evidence type="ECO:0000256" key="2">
    <source>
        <dbReference type="ARBA" id="ARBA00023043"/>
    </source>
</evidence>
<evidence type="ECO:0000256" key="1">
    <source>
        <dbReference type="ARBA" id="ARBA00022737"/>
    </source>
</evidence>
<dbReference type="InterPro" id="IPR002110">
    <property type="entry name" value="Ankyrin_rpt"/>
</dbReference>
<dbReference type="SUPFAM" id="SSF48403">
    <property type="entry name" value="Ankyrin repeat"/>
    <property type="match status" value="1"/>
</dbReference>
<evidence type="ECO:0000313" key="4">
    <source>
        <dbReference type="EMBL" id="TGL56381.1"/>
    </source>
</evidence>
<feature type="repeat" description="ANK" evidence="3">
    <location>
        <begin position="205"/>
        <end position="237"/>
    </location>
</feature>
<dbReference type="OrthoDB" id="339758at2"/>
<comment type="caution">
    <text evidence="4">The sequence shown here is derived from an EMBL/GenBank/DDBJ whole genome shotgun (WGS) entry which is preliminary data.</text>
</comment>
<keyword evidence="5" id="KW-1185">Reference proteome</keyword>
<dbReference type="PROSITE" id="PS50297">
    <property type="entry name" value="ANK_REP_REGION"/>
    <property type="match status" value="1"/>
</dbReference>
<dbReference type="Pfam" id="PF12796">
    <property type="entry name" value="Ank_2"/>
    <property type="match status" value="1"/>
</dbReference>
<dbReference type="InterPro" id="IPR036770">
    <property type="entry name" value="Ankyrin_rpt-contain_sf"/>
</dbReference>
<organism evidence="4 5">
    <name type="scientific">Leptospira ognonensis</name>
    <dbReference type="NCBI Taxonomy" id="2484945"/>
    <lineage>
        <taxon>Bacteria</taxon>
        <taxon>Pseudomonadati</taxon>
        <taxon>Spirochaetota</taxon>
        <taxon>Spirochaetia</taxon>
        <taxon>Leptospirales</taxon>
        <taxon>Leptospiraceae</taxon>
        <taxon>Leptospira</taxon>
    </lineage>
</organism>
<evidence type="ECO:0000313" key="5">
    <source>
        <dbReference type="Proteomes" id="UP000297693"/>
    </source>
</evidence>
<dbReference type="PROSITE" id="PS50088">
    <property type="entry name" value="ANK_REPEAT"/>
    <property type="match status" value="2"/>
</dbReference>
<accession>A0A4R9JVN7</accession>
<dbReference type="PANTHER" id="PTHR24171">
    <property type="entry name" value="ANKYRIN REPEAT DOMAIN-CONTAINING PROTEIN 39-RELATED"/>
    <property type="match status" value="1"/>
</dbReference>
<name>A0A4R9JVN7_9LEPT</name>
<keyword evidence="1" id="KW-0677">Repeat</keyword>
<dbReference type="Gene3D" id="1.25.40.20">
    <property type="entry name" value="Ankyrin repeat-containing domain"/>
    <property type="match status" value="1"/>
</dbReference>
<dbReference type="PANTHER" id="PTHR24171:SF9">
    <property type="entry name" value="ANKYRIN REPEAT DOMAIN-CONTAINING PROTEIN 39"/>
    <property type="match status" value="1"/>
</dbReference>